<evidence type="ECO:0000256" key="1">
    <source>
        <dbReference type="PROSITE-ProRule" id="PRU00047"/>
    </source>
</evidence>
<dbReference type="InterPro" id="IPR001878">
    <property type="entry name" value="Znf_CCHC"/>
</dbReference>
<dbReference type="PANTHER" id="PTHR33558">
    <property type="entry name" value="GLUTAREDOXIN-LIKE PROTEIN C5ORF63 HOMOLOG"/>
    <property type="match status" value="1"/>
</dbReference>
<name>A0ABQ8QPH1_9AGAR</name>
<dbReference type="InterPro" id="IPR052565">
    <property type="entry name" value="Glutaredoxin-like_YDR286C"/>
</dbReference>
<dbReference type="InterPro" id="IPR036249">
    <property type="entry name" value="Thioredoxin-like_sf"/>
</dbReference>
<evidence type="ECO:0000313" key="4">
    <source>
        <dbReference type="EMBL" id="KAJ4000397.1"/>
    </source>
</evidence>
<dbReference type="Proteomes" id="UP001163828">
    <property type="component" value="Unassembled WGS sequence"/>
</dbReference>
<keyword evidence="1" id="KW-0862">Zinc</keyword>
<proteinExistence type="predicted"/>
<dbReference type="Gene3D" id="3.40.30.10">
    <property type="entry name" value="Glutaredoxin"/>
    <property type="match status" value="1"/>
</dbReference>
<keyword evidence="5" id="KW-1185">Reference proteome</keyword>
<dbReference type="PANTHER" id="PTHR33558:SF1">
    <property type="entry name" value="GLUTAREDOXIN-LIKE PROTEIN C5ORF63 HOMOLOG"/>
    <property type="match status" value="1"/>
</dbReference>
<feature type="compositionally biased region" description="Pro residues" evidence="2">
    <location>
        <begin position="367"/>
        <end position="399"/>
    </location>
</feature>
<accession>A0ABQ8QPH1</accession>
<dbReference type="SUPFAM" id="SSF52833">
    <property type="entry name" value="Thioredoxin-like"/>
    <property type="match status" value="1"/>
</dbReference>
<feature type="domain" description="CCHC-type" evidence="3">
    <location>
        <begin position="152"/>
        <end position="167"/>
    </location>
</feature>
<dbReference type="EMBL" id="MU790522">
    <property type="protein sequence ID" value="KAJ4000397.1"/>
    <property type="molecule type" value="Genomic_DNA"/>
</dbReference>
<dbReference type="PROSITE" id="PS50158">
    <property type="entry name" value="ZF_CCHC"/>
    <property type="match status" value="1"/>
</dbReference>
<evidence type="ECO:0000259" key="3">
    <source>
        <dbReference type="PROSITE" id="PS50158"/>
    </source>
</evidence>
<dbReference type="Pfam" id="PF05768">
    <property type="entry name" value="Glrx-like"/>
    <property type="match status" value="1"/>
</dbReference>
<feature type="region of interest" description="Disordered" evidence="2">
    <location>
        <begin position="367"/>
        <end position="435"/>
    </location>
</feature>
<keyword evidence="1" id="KW-0863">Zinc-finger</keyword>
<protein>
    <recommendedName>
        <fullName evidence="3">CCHC-type domain-containing protein</fullName>
    </recommendedName>
</protein>
<evidence type="ECO:0000313" key="5">
    <source>
        <dbReference type="Proteomes" id="UP001163828"/>
    </source>
</evidence>
<sequence length="435" mass="48673">MHFIRTLTTASERLPRFTLYSGPACSLCDTAKEELAKVRQDRQFHLDIVNIQESGQEKWKQKYVYWIPALHLEGKEIAKGRWDAQVVREALKLEFFAALPSEHLFFTDTSSAHEDHSLNSGIYSRSLIDILGATSDEVEAKDDIQEFISPHCFNCGSSSHLVNSCPERINRALVSLSRQMRESHQELYRLNRIGGDFSARIYSVQEWKNVRLAWIDYFNPGEIKGRDLCEALGITLGEDDTQAQEWLQNMAAWGYPPGWISRCDPKELMKERVLNQCVGDPDADEQPFFLFGENGDDEIVAGKLKSSNPNDSVHQTRKRWAFYSPLQFSSSLLPVYNGAPLPPIESEVQPSFYIPVSTVLSVFLPPPPPTEPPPPLPPSEPPPPLPPPPPTEPLPPLPSSPLASRVSTAAVSALPPLRPSAIADDSDMDMSDEDN</sequence>
<organism evidence="4 5">
    <name type="scientific">Lentinula boryana</name>
    <dbReference type="NCBI Taxonomy" id="40481"/>
    <lineage>
        <taxon>Eukaryota</taxon>
        <taxon>Fungi</taxon>
        <taxon>Dikarya</taxon>
        <taxon>Basidiomycota</taxon>
        <taxon>Agaricomycotina</taxon>
        <taxon>Agaricomycetes</taxon>
        <taxon>Agaricomycetidae</taxon>
        <taxon>Agaricales</taxon>
        <taxon>Marasmiineae</taxon>
        <taxon>Omphalotaceae</taxon>
        <taxon>Lentinula</taxon>
    </lineage>
</organism>
<evidence type="ECO:0000256" key="2">
    <source>
        <dbReference type="SAM" id="MobiDB-lite"/>
    </source>
</evidence>
<dbReference type="InterPro" id="IPR008554">
    <property type="entry name" value="Glutaredoxin-like"/>
</dbReference>
<keyword evidence="1" id="KW-0479">Metal-binding</keyword>
<feature type="compositionally biased region" description="Acidic residues" evidence="2">
    <location>
        <begin position="424"/>
        <end position="435"/>
    </location>
</feature>
<reference evidence="4" key="1">
    <citation type="submission" date="2022-08" db="EMBL/GenBank/DDBJ databases">
        <authorList>
            <consortium name="DOE Joint Genome Institute"/>
            <person name="Min B."/>
            <person name="Riley R."/>
            <person name="Sierra-Patev S."/>
            <person name="Naranjo-Ortiz M."/>
            <person name="Looney B."/>
            <person name="Konkel Z."/>
            <person name="Slot J.C."/>
            <person name="Sakamoto Y."/>
            <person name="Steenwyk J.L."/>
            <person name="Rokas A."/>
            <person name="Carro J."/>
            <person name="Camarero S."/>
            <person name="Ferreira P."/>
            <person name="Molpeceres G."/>
            <person name="Ruiz-Duenas F.J."/>
            <person name="Serrano A."/>
            <person name="Henrissat B."/>
            <person name="Drula E."/>
            <person name="Hughes K.W."/>
            <person name="Mata J.L."/>
            <person name="Ishikawa N.K."/>
            <person name="Vargas-Isla R."/>
            <person name="Ushijima S."/>
            <person name="Smith C.A."/>
            <person name="Ahrendt S."/>
            <person name="Andreopoulos W."/>
            <person name="He G."/>
            <person name="Labutti K."/>
            <person name="Lipzen A."/>
            <person name="Ng V."/>
            <person name="Sandor L."/>
            <person name="Barry K."/>
            <person name="Martinez A.T."/>
            <person name="Xiao Y."/>
            <person name="Gibbons J.G."/>
            <person name="Terashima K."/>
            <person name="Hibbett D.S."/>
            <person name="Grigoriev I.V."/>
        </authorList>
    </citation>
    <scope>NUCLEOTIDE SEQUENCE</scope>
    <source>
        <strain evidence="4">TFB10827</strain>
    </source>
</reference>
<gene>
    <name evidence="4" type="ORF">F5050DRAFT_1804136</name>
</gene>
<comment type="caution">
    <text evidence="4">The sequence shown here is derived from an EMBL/GenBank/DDBJ whole genome shotgun (WGS) entry which is preliminary data.</text>
</comment>